<gene>
    <name evidence="1" type="ORF">TKK_019503</name>
</gene>
<dbReference type="EMBL" id="JBJJXI010000168">
    <property type="protein sequence ID" value="KAL3384794.1"/>
    <property type="molecule type" value="Genomic_DNA"/>
</dbReference>
<protein>
    <submittedName>
        <fullName evidence="1">Uncharacterized protein</fullName>
    </submittedName>
</protein>
<evidence type="ECO:0000313" key="1">
    <source>
        <dbReference type="EMBL" id="KAL3384794.1"/>
    </source>
</evidence>
<name>A0ABD2VVT5_9HYME</name>
<evidence type="ECO:0000313" key="2">
    <source>
        <dbReference type="Proteomes" id="UP001627154"/>
    </source>
</evidence>
<organism evidence="1 2">
    <name type="scientific">Trichogramma kaykai</name>
    <dbReference type="NCBI Taxonomy" id="54128"/>
    <lineage>
        <taxon>Eukaryota</taxon>
        <taxon>Metazoa</taxon>
        <taxon>Ecdysozoa</taxon>
        <taxon>Arthropoda</taxon>
        <taxon>Hexapoda</taxon>
        <taxon>Insecta</taxon>
        <taxon>Pterygota</taxon>
        <taxon>Neoptera</taxon>
        <taxon>Endopterygota</taxon>
        <taxon>Hymenoptera</taxon>
        <taxon>Apocrita</taxon>
        <taxon>Proctotrupomorpha</taxon>
        <taxon>Chalcidoidea</taxon>
        <taxon>Trichogrammatidae</taxon>
        <taxon>Trichogramma</taxon>
    </lineage>
</organism>
<dbReference type="Proteomes" id="UP001627154">
    <property type="component" value="Unassembled WGS sequence"/>
</dbReference>
<keyword evidence="2" id="KW-1185">Reference proteome</keyword>
<proteinExistence type="predicted"/>
<reference evidence="1 2" key="1">
    <citation type="journal article" date="2024" name="bioRxiv">
        <title>A reference genome for Trichogramma kaykai: A tiny desert-dwelling parasitoid wasp with competing sex-ratio distorters.</title>
        <authorList>
            <person name="Culotta J."/>
            <person name="Lindsey A.R."/>
        </authorList>
    </citation>
    <scope>NUCLEOTIDE SEQUENCE [LARGE SCALE GENOMIC DNA]</scope>
    <source>
        <strain evidence="1 2">KSX58</strain>
    </source>
</reference>
<comment type="caution">
    <text evidence="1">The sequence shown here is derived from an EMBL/GenBank/DDBJ whole genome shotgun (WGS) entry which is preliminary data.</text>
</comment>
<sequence>MSKKSRKRQCIDFVRVDEATSPKRSCLNDANEVETFQNDNPLKLQYEAESLMPPSASIDYSAEKILLHMYKLDVSTWCYLKRRVEKEMLDGVGLTLDNNDIDKFSDIVIKQNDESIHVNVNYTVSLFSDKFITYLDLFGIKSPYSLKNYFNSWVSYELNKPKYQSSKIKYLVVFCNDKLELSEDNKLTLGSSKNSYPFQFESMDICQIPVLQDMLVTNTSCKFYKFATDDQTIDEFCQRLMLSSTNKKIFNKKCLTSEFEVELKKSFLTKLIFLDNQPCRESLKNKLKDEIERNGKDYMKLQNKLIKYTSIAKKSISNENLNLLMSVLNDMFVYKNISAVRTKSYHTNNVINILYKSKITYLINLGSADNASISYDDFFSQNKNSKFSINDLYNFFRIEYRKNSNIKFFVIYTYSKLNLTDDDPFKLNNVDVTKRRYKIFHNCTALNKSMLFEFASEDYGTLLELLNYSNSNEQEIDEEKEKSIKLLFLHTLIIATRQAKITDTDILLQNKQQQLPYTLDQLQEVTLIWLEFQKHQIMTLRTMRLLLNDISNNRKCGKYLKCSDVADEWKLTKSLCRTTPSQINEVFDFFINGRGKLFIHNFKNAGIDLRSVANVMNSVTKKYLYQALEAFHNFWFDEKGNKTKNFLILEKNHLNIKTVFSIVQITNMRAVSILNSLYDLWFDQYDNKTKYLCSLEREGITFSTLGALISGATGDARLAHENLYNLWFDEHDNKTKYITNFQKNKLSISRIANILHSAGIRCAQTFKDLHDLWFDEEGNKTKYLLTLENHKIDFYHFIQTLHASKAQAVSLYKQLYYNLFDVDGNPTQNLQNLNNAGVQFNSISRVLHGSRSCIVTVLDEICNLFFDEDGNKTKYLKTFENHNINIDDICKILWGLPTKASKIFKDLYNFLFDEEGQKKNFLKTFENYGISVNQLAKMIRNSNVHAVNLLTDLSNLWFDENGNKSYFLQHLENNNVDLLKVMNVLRNTRRGGASFFRALYEFLIDETGTASFHLNTLNKYEISIDTFLNFIQGATIDHTRSITKVFYTFFDKEGNKTKLLSNFENRGVDLELLSIIFASTRCNGVQEFHDIFFEKAEQDSPILKALDEKNVSLFDVSSIFCGVGSTIPLYSKMLFDLWFDEDLKETQYVQDLEKNGITLVWLCRILKKAGIYACKAFKEIHEIFITEEGSASAILQNILKFVNLKKLKSIFTDGGNHFPKHFLKLYYCWFDENGGKTHFLQTMEKNNFDIDLLCDILKGSSGFANSFCSSLNKLFFDPEGNPSLFITNYLNNPAIIEGVCRIIRGTRGNIITLLKTLFNLWFRPDGSKKNYLLTLENYGVDFVTLHGLFIGASKILMKHFFDLFKCMFKSVSKPTESVYLKSLLRIGFTVPCIVSLLRKSGPNAARNFMNLYHLFFNEQGQMTRYAEVLIQNQVDIGSFVRGLNVKNGNKLVDIFKSAYELYYDENGVKIGVVVNDECVLNIEAE</sequence>
<accession>A0ABD2VVT5</accession>